<dbReference type="RefSeq" id="WP_248475896.1">
    <property type="nucleotide sequence ID" value="NZ_JALPRF010000001.1"/>
</dbReference>
<dbReference type="InterPro" id="IPR011990">
    <property type="entry name" value="TPR-like_helical_dom_sf"/>
</dbReference>
<dbReference type="SUPFAM" id="SSF48452">
    <property type="entry name" value="TPR-like"/>
    <property type="match status" value="1"/>
</dbReference>
<proteinExistence type="predicted"/>
<dbReference type="EMBL" id="JALPRF010000001">
    <property type="protein sequence ID" value="MCK8491094.1"/>
    <property type="molecule type" value="Genomic_DNA"/>
</dbReference>
<dbReference type="PROSITE" id="PS51257">
    <property type="entry name" value="PROKAR_LIPOPROTEIN"/>
    <property type="match status" value="1"/>
</dbReference>
<dbReference type="Proteomes" id="UP001202180">
    <property type="component" value="Unassembled WGS sequence"/>
</dbReference>
<evidence type="ECO:0000313" key="3">
    <source>
        <dbReference type="Proteomes" id="UP001202180"/>
    </source>
</evidence>
<sequence>MKLNSYKFLYTACLTALLLGAVSCKEQLDVGNPNAPTYDANVNTETGLINLAQGAVYINGFGNAITSSGSTVDAWLGDSYFSLPWGYSALMADMVGADASNNQVTTIGQPDYIILDDGTKVTNPAPQVGIIRSYNSRAATGAGNNPLYYQWTNMYSLNNGCNQVLKLIDGIKFSGDAASRANTIKAWCYWWKGYAYASIGSMYYSGLINDNAATTNGSYVLHDAIINQSNTNFNLAATTLSAITSTTDYQAVLGALIPSTSQVGRGGVLTVDMWKRNINTMLARNILVNKLAPFVNGNPNATISKSSTTAMTTADWNSVLTLVTNGIQQSDLIFTGRSAANNSFISPGGGTVSSLAVGTNTSTTFRISERFIQNFNAGDKRLSSNFSMATTYKNNYIYTTRYSLLDASTVPAGVYGYGSRSAGVSELVIAGSYEENALMLAEANIRLGNVEAGLAFVDAERTYQGAGVAAVAGTGLTQAKALTELTKERRVALFSRGLSYYDSRRWGWTYDISTGGGSYGNTVVTTAGTVNKNVTINYNFMDYWDVPADEAVLNPSTSGVATQNPNY</sequence>
<feature type="chain" id="PRO_5045169523" evidence="1">
    <location>
        <begin position="25"/>
        <end position="567"/>
    </location>
</feature>
<comment type="caution">
    <text evidence="2">The sequence shown here is derived from an EMBL/GenBank/DDBJ whole genome shotgun (WGS) entry which is preliminary data.</text>
</comment>
<accession>A0ABT0HG03</accession>
<keyword evidence="3" id="KW-1185">Reference proteome</keyword>
<feature type="signal peptide" evidence="1">
    <location>
        <begin position="1"/>
        <end position="24"/>
    </location>
</feature>
<evidence type="ECO:0000256" key="1">
    <source>
        <dbReference type="SAM" id="SignalP"/>
    </source>
</evidence>
<protein>
    <submittedName>
        <fullName evidence="2">RagB/SusD family nutrient uptake outer membrane protein</fullName>
    </submittedName>
</protein>
<organism evidence="2 3">
    <name type="scientific">Spirosoma liriopis</name>
    <dbReference type="NCBI Taxonomy" id="2937440"/>
    <lineage>
        <taxon>Bacteria</taxon>
        <taxon>Pseudomonadati</taxon>
        <taxon>Bacteroidota</taxon>
        <taxon>Cytophagia</taxon>
        <taxon>Cytophagales</taxon>
        <taxon>Cytophagaceae</taxon>
        <taxon>Spirosoma</taxon>
    </lineage>
</organism>
<name>A0ABT0HG03_9BACT</name>
<keyword evidence="1" id="KW-0732">Signal</keyword>
<dbReference type="Gene3D" id="1.25.40.390">
    <property type="match status" value="1"/>
</dbReference>
<reference evidence="2 3" key="1">
    <citation type="submission" date="2022-04" db="EMBL/GenBank/DDBJ databases">
        <title>Spirosoma sp. strain RP8 genome sequencing and assembly.</title>
        <authorList>
            <person name="Jung Y."/>
        </authorList>
    </citation>
    <scope>NUCLEOTIDE SEQUENCE [LARGE SCALE GENOMIC DNA]</scope>
    <source>
        <strain evidence="2 3">RP8</strain>
    </source>
</reference>
<evidence type="ECO:0000313" key="2">
    <source>
        <dbReference type="EMBL" id="MCK8491094.1"/>
    </source>
</evidence>
<gene>
    <name evidence="2" type="ORF">M0L20_04475</name>
</gene>